<evidence type="ECO:0000313" key="4">
    <source>
        <dbReference type="Proteomes" id="UP001176940"/>
    </source>
</evidence>
<feature type="region of interest" description="Disordered" evidence="2">
    <location>
        <begin position="212"/>
        <end position="236"/>
    </location>
</feature>
<accession>A0ABN9L9G6</accession>
<protein>
    <submittedName>
        <fullName evidence="3">Uncharacterized protein</fullName>
    </submittedName>
</protein>
<dbReference type="InterPro" id="IPR047335">
    <property type="entry name" value="RUFY1-3"/>
</dbReference>
<evidence type="ECO:0000256" key="1">
    <source>
        <dbReference type="ARBA" id="ARBA00023054"/>
    </source>
</evidence>
<keyword evidence="1" id="KW-0175">Coiled coil</keyword>
<evidence type="ECO:0000256" key="2">
    <source>
        <dbReference type="SAM" id="MobiDB-lite"/>
    </source>
</evidence>
<organism evidence="3 4">
    <name type="scientific">Ranitomeya imitator</name>
    <name type="common">mimic poison frog</name>
    <dbReference type="NCBI Taxonomy" id="111125"/>
    <lineage>
        <taxon>Eukaryota</taxon>
        <taxon>Metazoa</taxon>
        <taxon>Chordata</taxon>
        <taxon>Craniata</taxon>
        <taxon>Vertebrata</taxon>
        <taxon>Euteleostomi</taxon>
        <taxon>Amphibia</taxon>
        <taxon>Batrachia</taxon>
        <taxon>Anura</taxon>
        <taxon>Neobatrachia</taxon>
        <taxon>Hyloidea</taxon>
        <taxon>Dendrobatidae</taxon>
        <taxon>Dendrobatinae</taxon>
        <taxon>Ranitomeya</taxon>
    </lineage>
</organism>
<feature type="region of interest" description="Disordered" evidence="2">
    <location>
        <begin position="59"/>
        <end position="78"/>
    </location>
</feature>
<evidence type="ECO:0000313" key="3">
    <source>
        <dbReference type="EMBL" id="CAJ0934209.1"/>
    </source>
</evidence>
<feature type="compositionally biased region" description="Polar residues" evidence="2">
    <location>
        <begin position="221"/>
        <end position="231"/>
    </location>
</feature>
<dbReference type="PANTHER" id="PTHR45956:SF1">
    <property type="entry name" value="PROTEIN RUFY3"/>
    <property type="match status" value="1"/>
</dbReference>
<keyword evidence="4" id="KW-1185">Reference proteome</keyword>
<reference evidence="3" key="1">
    <citation type="submission" date="2023-07" db="EMBL/GenBank/DDBJ databases">
        <authorList>
            <person name="Stuckert A."/>
        </authorList>
    </citation>
    <scope>NUCLEOTIDE SEQUENCE</scope>
</reference>
<name>A0ABN9L9G6_9NEOB</name>
<feature type="compositionally biased region" description="Basic and acidic residues" evidence="2">
    <location>
        <begin position="59"/>
        <end position="70"/>
    </location>
</feature>
<proteinExistence type="predicted"/>
<dbReference type="Proteomes" id="UP001176940">
    <property type="component" value="Unassembled WGS sequence"/>
</dbReference>
<sequence>MLPSFLVRVDGRAKSCSAQALNRAHKYTCTGARCRADCVDDAGTRHPHEARGTTAIVRRWEAPDQEERQPSDGTAQQDIEKELEVQIGMRQEMEMAMKMLDKDVCEKQDALAALRQQLDDLRALKHELSFKLQSSDLAVKQKTELNSRLEEKTNQMAATIKQLEQRLRVSERNRLEAEEANRLFKQEFGDKIESLQMEVDQLQKQCRQYDKELKKERNRKSSGNQKEQSLPENKYSPLRKPHLLQKNTFFSKNAAKLFFFSSYTQHKEADENVRQAVNETSSTTPNNTTLTSINLENEEKDGETKILQMCKLCREESSILLTKETPNTDRQESTGLIAVNVGSRTLANQRHVAPHHLKNRYSTFSSSGTRMDNQLGKVKTGTTRRQMFLGVLLDSEDQSSFLPEEKKRKIVQRIMATTEWAVDASKNCIRFRCRAQNSQRPTVRQPDAYRRKCE</sequence>
<gene>
    <name evidence="3" type="ORF">RIMI_LOCUS5837298</name>
</gene>
<comment type="caution">
    <text evidence="3">The sequence shown here is derived from an EMBL/GenBank/DDBJ whole genome shotgun (WGS) entry which is preliminary data.</text>
</comment>
<dbReference type="PANTHER" id="PTHR45956">
    <property type="entry name" value="RUN AND FYVE DOMAIN-CONTAINING PROTEIN 2-LIKE PROTEIN"/>
    <property type="match status" value="1"/>
</dbReference>
<dbReference type="EMBL" id="CAUEEQ010010193">
    <property type="protein sequence ID" value="CAJ0934209.1"/>
    <property type="molecule type" value="Genomic_DNA"/>
</dbReference>